<feature type="domain" description="Solute-binding protein family 3/N-terminal" evidence="3">
    <location>
        <begin position="64"/>
        <end position="288"/>
    </location>
</feature>
<evidence type="ECO:0000313" key="4">
    <source>
        <dbReference type="EMBL" id="ANJ28566.1"/>
    </source>
</evidence>
<evidence type="ECO:0000313" key="5">
    <source>
        <dbReference type="Proteomes" id="UP000078437"/>
    </source>
</evidence>
<name>A0A191WJZ1_9MICO</name>
<evidence type="ECO:0000256" key="1">
    <source>
        <dbReference type="ARBA" id="ARBA00022729"/>
    </source>
</evidence>
<evidence type="ECO:0000259" key="3">
    <source>
        <dbReference type="SMART" id="SM00062"/>
    </source>
</evidence>
<keyword evidence="1 2" id="KW-0732">Signal</keyword>
<gene>
    <name evidence="4" type="ORF">ATC03_19535</name>
</gene>
<keyword evidence="5" id="KW-1185">Reference proteome</keyword>
<dbReference type="EMBL" id="CP013979">
    <property type="protein sequence ID" value="ANJ28566.1"/>
    <property type="molecule type" value="Genomic_DNA"/>
</dbReference>
<proteinExistence type="predicted"/>
<sequence length="302" mass="31413">MTHHRPLRRAAARFALVPAAASMLLLAGCTPAESAAGDPAADGNPPSYGDCEVTGERGTFELDTITEGVLLMKADLPSPGWYNGDTVEDIRSGFDFCLLVNIAHRAGIDDVKLQMSSFDGLVAGKAGDMDLSLNQITITDERKKVMDFSDPYFQSTAGVLVAAGADVTEKNFAAAKLGVKQGTVGQMLVDDLVDPATPPAVFPGDPEMQAAIAAGNIEAGIQDLSIVLGAATKSKGKLEVVGQIETDEAYGVMLPKGSPNTATINEILAALEADGTLDALSAAYLTDAYGVDPASIPVWSLR</sequence>
<dbReference type="CDD" id="cd13530">
    <property type="entry name" value="PBP2_peptides_like"/>
    <property type="match status" value="1"/>
</dbReference>
<dbReference type="Pfam" id="PF00497">
    <property type="entry name" value="SBP_bac_3"/>
    <property type="match status" value="1"/>
</dbReference>
<dbReference type="STRING" id="453304.ATC03_19535"/>
<dbReference type="PANTHER" id="PTHR35936:SF17">
    <property type="entry name" value="ARGININE-BINDING EXTRACELLULAR PROTEIN ARTP"/>
    <property type="match status" value="1"/>
</dbReference>
<dbReference type="InterPro" id="IPR001638">
    <property type="entry name" value="Solute-binding_3/MltF_N"/>
</dbReference>
<organism evidence="4 5">
    <name type="scientific">Agromyces aureus</name>
    <dbReference type="NCBI Taxonomy" id="453304"/>
    <lineage>
        <taxon>Bacteria</taxon>
        <taxon>Bacillati</taxon>
        <taxon>Actinomycetota</taxon>
        <taxon>Actinomycetes</taxon>
        <taxon>Micrococcales</taxon>
        <taxon>Microbacteriaceae</taxon>
        <taxon>Agromyces</taxon>
    </lineage>
</organism>
<reference evidence="4 5" key="1">
    <citation type="journal article" date="2016" name="Int. J. Syst. Evol. Microbiol.">
        <title>Agromyces aureus sp. nov., isolated from the rhizosphere of Salix caprea L. grown in a heavy-metal-contaminated soil.</title>
        <authorList>
            <person name="Corretto E."/>
            <person name="Antonielli L."/>
            <person name="Sessitsch A."/>
            <person name="Compant S."/>
            <person name="Gorfer M."/>
            <person name="Kuffner M."/>
            <person name="Brader G."/>
        </authorList>
    </citation>
    <scope>NUCLEOTIDE SEQUENCE [LARGE SCALE GENOMIC DNA]</scope>
    <source>
        <strain evidence="4 5">AR33</strain>
    </source>
</reference>
<feature type="chain" id="PRO_5008249533" description="Solute-binding protein family 3/N-terminal domain-containing protein" evidence="2">
    <location>
        <begin position="35"/>
        <end position="302"/>
    </location>
</feature>
<dbReference type="OrthoDB" id="8454826at2"/>
<dbReference type="SMART" id="SM00062">
    <property type="entry name" value="PBPb"/>
    <property type="match status" value="1"/>
</dbReference>
<dbReference type="AlphaFoldDB" id="A0A191WJZ1"/>
<dbReference type="Proteomes" id="UP000078437">
    <property type="component" value="Chromosome"/>
</dbReference>
<dbReference type="RefSeq" id="WP_067880914.1">
    <property type="nucleotide sequence ID" value="NZ_CP013979.1"/>
</dbReference>
<reference evidence="5" key="2">
    <citation type="submission" date="2016-01" db="EMBL/GenBank/DDBJ databases">
        <title>Complete genome sequence of Agromyces aureus AR33T and comparison with related organisms.</title>
        <authorList>
            <person name="Corretto E."/>
            <person name="Antonielli L."/>
            <person name="Sessitsch A."/>
            <person name="Brader G."/>
        </authorList>
    </citation>
    <scope>NUCLEOTIDE SEQUENCE [LARGE SCALE GENOMIC DNA]</scope>
    <source>
        <strain evidence="5">AR33</strain>
    </source>
</reference>
<accession>A0A191WJZ1</accession>
<evidence type="ECO:0000256" key="2">
    <source>
        <dbReference type="SAM" id="SignalP"/>
    </source>
</evidence>
<dbReference type="KEGG" id="agy:ATC03_19535"/>
<protein>
    <recommendedName>
        <fullName evidence="3">Solute-binding protein family 3/N-terminal domain-containing protein</fullName>
    </recommendedName>
</protein>
<dbReference type="PROSITE" id="PS51257">
    <property type="entry name" value="PROKAR_LIPOPROTEIN"/>
    <property type="match status" value="1"/>
</dbReference>
<dbReference type="Gene3D" id="3.40.190.10">
    <property type="entry name" value="Periplasmic binding protein-like II"/>
    <property type="match status" value="2"/>
</dbReference>
<feature type="signal peptide" evidence="2">
    <location>
        <begin position="1"/>
        <end position="34"/>
    </location>
</feature>
<dbReference type="SUPFAM" id="SSF53850">
    <property type="entry name" value="Periplasmic binding protein-like II"/>
    <property type="match status" value="1"/>
</dbReference>
<dbReference type="PANTHER" id="PTHR35936">
    <property type="entry name" value="MEMBRANE-BOUND LYTIC MUREIN TRANSGLYCOSYLASE F"/>
    <property type="match status" value="1"/>
</dbReference>